<proteinExistence type="predicted"/>
<dbReference type="GeneID" id="63188062"/>
<evidence type="ECO:0000313" key="3">
    <source>
        <dbReference type="EMBL" id="QSW98154.1"/>
    </source>
</evidence>
<dbReference type="KEGG" id="hakz:J0X25_12115"/>
<dbReference type="CDD" id="cd03449">
    <property type="entry name" value="R_hydratase"/>
    <property type="match status" value="1"/>
</dbReference>
<reference evidence="3 4" key="1">
    <citation type="submission" date="2021-03" db="EMBL/GenBank/DDBJ databases">
        <title>Haloterrigena longa sp. nov. and Haloterrigena limicola sp. nov., extremely halophilic archaea isolated from a salt lake.</title>
        <authorList>
            <person name="Henglin C."/>
        </authorList>
    </citation>
    <scope>NUCLEOTIDE SEQUENCE [LARGE SCALE GENOMIC DNA]</scope>
    <source>
        <strain evidence="3 4">KZCA68</strain>
    </source>
</reference>
<dbReference type="RefSeq" id="WP_207287771.1">
    <property type="nucleotide sequence ID" value="NZ_CP071462.1"/>
</dbReference>
<organism evidence="3 4">
    <name type="scientific">Haloterrigena alkaliphila</name>
    <dbReference type="NCBI Taxonomy" id="2816475"/>
    <lineage>
        <taxon>Archaea</taxon>
        <taxon>Methanobacteriati</taxon>
        <taxon>Methanobacteriota</taxon>
        <taxon>Stenosarchaea group</taxon>
        <taxon>Halobacteria</taxon>
        <taxon>Halobacteriales</taxon>
        <taxon>Natrialbaceae</taxon>
        <taxon>Haloterrigena</taxon>
    </lineage>
</organism>
<feature type="region of interest" description="Disordered" evidence="1">
    <location>
        <begin position="53"/>
        <end position="83"/>
    </location>
</feature>
<feature type="domain" description="MaoC-like" evidence="2">
    <location>
        <begin position="117"/>
        <end position="210"/>
    </location>
</feature>
<dbReference type="GO" id="GO:0006633">
    <property type="term" value="P:fatty acid biosynthetic process"/>
    <property type="evidence" value="ECO:0007669"/>
    <property type="project" value="TreeGrafter"/>
</dbReference>
<protein>
    <submittedName>
        <fullName evidence="3">MaoC family dehydratase</fullName>
    </submittedName>
</protein>
<accession>A0A8A2VCH9</accession>
<dbReference type="EMBL" id="CP071462">
    <property type="protein sequence ID" value="QSW98154.1"/>
    <property type="molecule type" value="Genomic_DNA"/>
</dbReference>
<gene>
    <name evidence="3" type="ORF">J0X25_12115</name>
</gene>
<evidence type="ECO:0000313" key="4">
    <source>
        <dbReference type="Proteomes" id="UP000663203"/>
    </source>
</evidence>
<dbReference type="Pfam" id="PF01575">
    <property type="entry name" value="MaoC_dehydratas"/>
    <property type="match status" value="1"/>
</dbReference>
<dbReference type="GO" id="GO:0019171">
    <property type="term" value="F:(3R)-hydroxyacyl-[acyl-carrier-protein] dehydratase activity"/>
    <property type="evidence" value="ECO:0007669"/>
    <property type="project" value="TreeGrafter"/>
</dbReference>
<name>A0A8A2VCH9_9EURY</name>
<dbReference type="AlphaFoldDB" id="A0A8A2VCH9"/>
<dbReference type="PANTHER" id="PTHR43437">
    <property type="entry name" value="HYDROXYACYL-THIOESTER DEHYDRATASE TYPE 2, MITOCHONDRIAL-RELATED"/>
    <property type="match status" value="1"/>
</dbReference>
<dbReference type="InterPro" id="IPR050965">
    <property type="entry name" value="UPF0336/Enoyl-CoA_hydratase"/>
</dbReference>
<keyword evidence="4" id="KW-1185">Reference proteome</keyword>
<dbReference type="SUPFAM" id="SSF54637">
    <property type="entry name" value="Thioesterase/thiol ester dehydrase-isomerase"/>
    <property type="match status" value="1"/>
</dbReference>
<evidence type="ECO:0000259" key="2">
    <source>
        <dbReference type="Pfam" id="PF01575"/>
    </source>
</evidence>
<feature type="compositionally biased region" description="Low complexity" evidence="1">
    <location>
        <begin position="18"/>
        <end position="28"/>
    </location>
</feature>
<sequence length="238" mass="25431">MSSNCPESDASDTAVAPNNQWSSASSNQWSSVSKHVVNSYVEANNALLAAMGFSPSRSSEPNGEPSESTEEPVTPGRQPETADAPVAEVAFGDETWFMERSTDSCEDLAVGDYVRFTKPIEDTDVSAFAQVSGDTNRLHLVEEFADETQFGGRIAHGTLVAGTISAALARFPGLTVYLSQDLEFQAPVEIGETVTATCEIVELLGDTRYRLHTTVETADGETVIDGEAIVIIETQSDA</sequence>
<feature type="region of interest" description="Disordered" evidence="1">
    <location>
        <begin position="1"/>
        <end position="28"/>
    </location>
</feature>
<dbReference type="Gene3D" id="3.10.129.10">
    <property type="entry name" value="Hotdog Thioesterase"/>
    <property type="match status" value="1"/>
</dbReference>
<dbReference type="InterPro" id="IPR002539">
    <property type="entry name" value="MaoC-like_dom"/>
</dbReference>
<dbReference type="InterPro" id="IPR029069">
    <property type="entry name" value="HotDog_dom_sf"/>
</dbReference>
<evidence type="ECO:0000256" key="1">
    <source>
        <dbReference type="SAM" id="MobiDB-lite"/>
    </source>
</evidence>
<dbReference type="PANTHER" id="PTHR43437:SF3">
    <property type="entry name" value="HYDROXYACYL-THIOESTER DEHYDRATASE TYPE 2, MITOCHONDRIAL"/>
    <property type="match status" value="1"/>
</dbReference>
<dbReference type="Proteomes" id="UP000663203">
    <property type="component" value="Chromosome"/>
</dbReference>